<evidence type="ECO:0000313" key="2">
    <source>
        <dbReference type="Proteomes" id="UP000494330"/>
    </source>
</evidence>
<dbReference type="Proteomes" id="UP000494330">
    <property type="component" value="Unassembled WGS sequence"/>
</dbReference>
<gene>
    <name evidence="1" type="ORF">BPA30113_07104</name>
</gene>
<sequence length="384" mass="43254">MNSLLQSARSQPTVDQAGVIASGWFIVTQVKCNRIVYFTDDPDYTPASDGDWYFVTHYLGEMPEGMTLANCWGWRFNGGKFTDAREPVAREPHEALLESNRRALFTLLRQKVDQTRARWAPTCSMGGMLRQRKLEEARRYRAAASKPESVERDDDFDLLRSVAVAHGVTLDEAADLILRLDREMLQSLTHSEQIREHYSQAIRNATNQDELIRLRRNLLSERWQTPIMTTPVSPPMNPADWHTPLGAVQRANEIVRLQGQLRQIVNERRARVLGHYAGNDLLTQYKTTLANQILNGGAGAAGQDLQLIESYAAARNLSLEDAARLMLGAAEEAQQVLIGTEVRKDRLLARIEAIKTLSDVREIGLELDSLAKSMRGDEARTGQF</sequence>
<organism evidence="1 2">
    <name type="scientific">Burkholderia paludis</name>
    <dbReference type="NCBI Taxonomy" id="1506587"/>
    <lineage>
        <taxon>Bacteria</taxon>
        <taxon>Pseudomonadati</taxon>
        <taxon>Pseudomonadota</taxon>
        <taxon>Betaproteobacteria</taxon>
        <taxon>Burkholderiales</taxon>
        <taxon>Burkholderiaceae</taxon>
        <taxon>Burkholderia</taxon>
        <taxon>Burkholderia cepacia complex</taxon>
    </lineage>
</organism>
<dbReference type="RefSeq" id="WP_152603413.1">
    <property type="nucleotide sequence ID" value="NZ_CABVQD010000046.1"/>
</dbReference>
<protein>
    <submittedName>
        <fullName evidence="1">Uncharacterized protein</fullName>
    </submittedName>
</protein>
<proteinExistence type="predicted"/>
<name>A0A6J5E2S3_9BURK</name>
<reference evidence="1 2" key="1">
    <citation type="submission" date="2019-09" db="EMBL/GenBank/DDBJ databases">
        <authorList>
            <person name="Depoorter E."/>
        </authorList>
    </citation>
    <scope>NUCLEOTIDE SEQUENCE [LARGE SCALE GENOMIC DNA]</scope>
    <source>
        <strain evidence="1">LMG 30113</strain>
    </source>
</reference>
<keyword evidence="2" id="KW-1185">Reference proteome</keyword>
<accession>A0A6J5E2S3</accession>
<dbReference type="EMBL" id="CABVQD010000046">
    <property type="protein sequence ID" value="VWC43474.1"/>
    <property type="molecule type" value="Genomic_DNA"/>
</dbReference>
<dbReference type="AlphaFoldDB" id="A0A6J5E2S3"/>
<evidence type="ECO:0000313" key="1">
    <source>
        <dbReference type="EMBL" id="VWC43474.1"/>
    </source>
</evidence>